<sequence length="525" mass="61133">MSSLYDTMEPNVIDDDMLRNAVEEQGPKEEAGRIAKLEGIDFKHVSSLRLDFKNILKIDNLWQFNSLTKLQLDNNIIEKISGLDTLVHLVWLDLSFNNIEVIEGLKALTKLEDLSLYNNRISVVENMDTLSNLQVLSLGNNNLTSLENLIYLRKFKQLRTLSLAGNPLSEDDQYKLFIAAHLPNLAYLDFRLLNENIREMATMKYQYSIDDITHNENQEKRKQEEEEQKQRELDLHKAAYVENLNGPFLFESMYADDADGTKLSGLPGVAELMDSYPLLRCIEICQNIFEYGMKQHEKREAEAFEFNECMQEAIRENQEQGAKKIQELTEKNSEILNELSQSSNQDFLDLKISQYIDDINKLLDSLMTLELQLVDQTEEIIKEYERNVSDMVSAFLETVQGLYPWGSVRDLENHHHEKLLEISINLLEKVLKGEMDDEITDDIRMIFVDKDTVINAVSASHDIHLLKIDNREDELVTKMNTWANNLIQKVQKDEIQRNRNRILEITTYIDHLRDELDNLELHEQM</sequence>
<dbReference type="PANTHER" id="PTHR45973:SF12">
    <property type="entry name" value="DYNEIN REGULATORY COMPLEX SUBUNIT 3"/>
    <property type="match status" value="1"/>
</dbReference>
<dbReference type="InParanoid" id="F6U1N4"/>
<gene>
    <name evidence="13" type="primary">drc3</name>
</gene>
<evidence type="ECO:0000256" key="10">
    <source>
        <dbReference type="ARBA" id="ARBA00038378"/>
    </source>
</evidence>
<evidence type="ECO:0000256" key="6">
    <source>
        <dbReference type="ARBA" id="ARBA00023054"/>
    </source>
</evidence>
<evidence type="ECO:0000256" key="3">
    <source>
        <dbReference type="ARBA" id="ARBA00022614"/>
    </source>
</evidence>
<keyword evidence="4" id="KW-0677">Repeat</keyword>
<dbReference type="PANTHER" id="PTHR45973">
    <property type="entry name" value="PROTEIN PHOSPHATASE 1 REGULATORY SUBUNIT SDS22-RELATED"/>
    <property type="match status" value="1"/>
</dbReference>
<dbReference type="HOGENOM" id="CLU_026827_0_0_1"/>
<evidence type="ECO:0000256" key="8">
    <source>
        <dbReference type="ARBA" id="ARBA00023212"/>
    </source>
</evidence>
<comment type="similarity">
    <text evidence="10">Belongs to the DRC3 family.</text>
</comment>
<evidence type="ECO:0000256" key="4">
    <source>
        <dbReference type="ARBA" id="ARBA00022737"/>
    </source>
</evidence>
<dbReference type="Gene3D" id="3.80.10.10">
    <property type="entry name" value="Ribonuclease Inhibitor"/>
    <property type="match status" value="1"/>
</dbReference>
<keyword evidence="9" id="KW-0966">Cell projection</keyword>
<dbReference type="GeneTree" id="ENSGT00940000159298"/>
<dbReference type="InterPro" id="IPR032675">
    <property type="entry name" value="LRR_dom_sf"/>
</dbReference>
<evidence type="ECO:0000256" key="11">
    <source>
        <dbReference type="ARBA" id="ARBA00040950"/>
    </source>
</evidence>
<evidence type="ECO:0000256" key="1">
    <source>
        <dbReference type="ARBA" id="ARBA00004611"/>
    </source>
</evidence>
<protein>
    <recommendedName>
        <fullName evidence="11">Dynein regulatory complex subunit 3</fullName>
    </recommendedName>
</protein>
<keyword evidence="6 12" id="KW-0175">Coiled coil</keyword>
<keyword evidence="3" id="KW-0433">Leucine-rich repeat</keyword>
<feature type="coiled-coil region" evidence="12">
    <location>
        <begin position="325"/>
        <end position="394"/>
    </location>
</feature>
<dbReference type="AlphaFoldDB" id="F6U1N4"/>
<accession>F6U1N4</accession>
<evidence type="ECO:0000256" key="9">
    <source>
        <dbReference type="ARBA" id="ARBA00023273"/>
    </source>
</evidence>
<name>F6U1N4_XENTR</name>
<dbReference type="InterPro" id="IPR050576">
    <property type="entry name" value="Cilia_flagella_integrity"/>
</dbReference>
<dbReference type="PROSITE" id="PS51450">
    <property type="entry name" value="LRR"/>
    <property type="match status" value="4"/>
</dbReference>
<comment type="subcellular location">
    <subcellularLocation>
        <location evidence="1">Cytoplasm</location>
        <location evidence="1">Cytoskeleton</location>
        <location evidence="1">Flagellum axoneme</location>
    </subcellularLocation>
</comment>
<organism evidence="13">
    <name type="scientific">Xenopus tropicalis</name>
    <name type="common">Western clawed frog</name>
    <name type="synonym">Silurana tropicalis</name>
    <dbReference type="NCBI Taxonomy" id="8364"/>
    <lineage>
        <taxon>Eukaryota</taxon>
        <taxon>Metazoa</taxon>
        <taxon>Chordata</taxon>
        <taxon>Craniata</taxon>
        <taxon>Vertebrata</taxon>
        <taxon>Euteleostomi</taxon>
        <taxon>Amphibia</taxon>
        <taxon>Batrachia</taxon>
        <taxon>Anura</taxon>
        <taxon>Pipoidea</taxon>
        <taxon>Pipidae</taxon>
        <taxon>Xenopodinae</taxon>
        <taxon>Xenopus</taxon>
        <taxon>Silurana</taxon>
    </lineage>
</organism>
<evidence type="ECO:0000256" key="5">
    <source>
        <dbReference type="ARBA" id="ARBA00022846"/>
    </source>
</evidence>
<keyword evidence="5" id="KW-0282">Flagellum</keyword>
<evidence type="ECO:0000256" key="7">
    <source>
        <dbReference type="ARBA" id="ARBA00023069"/>
    </source>
</evidence>
<reference evidence="13" key="1">
    <citation type="journal article" date="2010" name="Science">
        <title>The genome of the Western clawed frog Xenopus tropicalis.</title>
        <authorList>
            <person name="Hellsten U."/>
            <person name="Harland R.M."/>
            <person name="Gilchrist M.J."/>
            <person name="Hendrix D."/>
            <person name="Jurka J."/>
            <person name="Kapitonov V."/>
            <person name="Ovcharenko I."/>
            <person name="Putnam N.H."/>
            <person name="Shu S."/>
            <person name="Taher L."/>
            <person name="Blitz I.L."/>
            <person name="Blumberg B."/>
            <person name="Dichmann D.S."/>
            <person name="Dubchak I."/>
            <person name="Amaya E."/>
            <person name="Detter J.C."/>
            <person name="Fletcher R."/>
            <person name="Gerhard D.S."/>
            <person name="Goodstein D."/>
            <person name="Graves T."/>
            <person name="Grigoriev I.V."/>
            <person name="Grimwood J."/>
            <person name="Kawashima T."/>
            <person name="Lindquist E."/>
            <person name="Lucas S.M."/>
            <person name="Mead P.E."/>
            <person name="Mitros T."/>
            <person name="Ogino H."/>
            <person name="Ohta Y."/>
            <person name="Poliakov A.V."/>
            <person name="Pollet N."/>
            <person name="Robert J."/>
            <person name="Salamov A."/>
            <person name="Sater A.K."/>
            <person name="Schmutz J."/>
            <person name="Terry A."/>
            <person name="Vize P.D."/>
            <person name="Warren W.C."/>
            <person name="Wells D."/>
            <person name="Wills A."/>
            <person name="Wilson R.K."/>
            <person name="Zimmerman L.B."/>
            <person name="Zorn A.M."/>
            <person name="Grainger R."/>
            <person name="Grammer T."/>
            <person name="Khokha M.K."/>
            <person name="Richardson P.M."/>
            <person name="Rokhsar D.S."/>
        </authorList>
    </citation>
    <scope>NUCLEOTIDE SEQUENCE [LARGE SCALE GENOMIC DNA]</scope>
    <source>
        <strain evidence="13">Nigerian</strain>
    </source>
</reference>
<dbReference type="InterPro" id="IPR003591">
    <property type="entry name" value="Leu-rich_rpt_typical-subtyp"/>
</dbReference>
<dbReference type="Xenbase" id="XB-GENE-1003585">
    <property type="gene designation" value="drc3"/>
</dbReference>
<keyword evidence="8" id="KW-0206">Cytoskeleton</keyword>
<reference evidence="13" key="2">
    <citation type="submission" date="2011-06" db="UniProtKB">
        <authorList>
            <consortium name="Ensembl"/>
        </authorList>
    </citation>
    <scope>IDENTIFICATION</scope>
</reference>
<keyword evidence="7" id="KW-0969">Cilium</keyword>
<dbReference type="InterPro" id="IPR001611">
    <property type="entry name" value="Leu-rich_rpt"/>
</dbReference>
<evidence type="ECO:0000256" key="12">
    <source>
        <dbReference type="SAM" id="Coils"/>
    </source>
</evidence>
<dbReference type="eggNOG" id="KOG0531">
    <property type="taxonomic scope" value="Eukaryota"/>
</dbReference>
<proteinExistence type="inferred from homology"/>
<evidence type="ECO:0000256" key="2">
    <source>
        <dbReference type="ARBA" id="ARBA00022490"/>
    </source>
</evidence>
<dbReference type="SUPFAM" id="SSF52058">
    <property type="entry name" value="L domain-like"/>
    <property type="match status" value="1"/>
</dbReference>
<dbReference type="Pfam" id="PF14580">
    <property type="entry name" value="LRR_9"/>
    <property type="match status" value="1"/>
</dbReference>
<keyword evidence="2" id="KW-0963">Cytoplasm</keyword>
<dbReference type="Bgee" id="ENSXETG00000012155">
    <property type="expression patterns" value="Expressed in testis and 10 other cell types or tissues"/>
</dbReference>
<evidence type="ECO:0000313" key="13">
    <source>
        <dbReference type="Ensembl" id="ENSXETP00000026526"/>
    </source>
</evidence>
<dbReference type="Ensembl" id="ENSXETT00000026526">
    <property type="protein sequence ID" value="ENSXETP00000026526"/>
    <property type="gene ID" value="ENSXETG00000012155"/>
</dbReference>
<dbReference type="FunCoup" id="F6U1N4">
    <property type="interactions" value="131"/>
</dbReference>
<dbReference type="SMART" id="SM00369">
    <property type="entry name" value="LRR_TYP"/>
    <property type="match status" value="2"/>
</dbReference>
<dbReference type="SMART" id="SM00365">
    <property type="entry name" value="LRR_SD22"/>
    <property type="match status" value="5"/>
</dbReference>